<dbReference type="Proteomes" id="UP000634136">
    <property type="component" value="Unassembled WGS sequence"/>
</dbReference>
<dbReference type="AlphaFoldDB" id="A0A834TJL5"/>
<name>A0A834TJL5_9FABA</name>
<dbReference type="SUPFAM" id="SSF56219">
    <property type="entry name" value="DNase I-like"/>
    <property type="match status" value="1"/>
</dbReference>
<evidence type="ECO:0000313" key="1">
    <source>
        <dbReference type="EMBL" id="KAF7822041.1"/>
    </source>
</evidence>
<comment type="caution">
    <text evidence="1">The sequence shown here is derived from an EMBL/GenBank/DDBJ whole genome shotgun (WGS) entry which is preliminary data.</text>
</comment>
<keyword evidence="2" id="KW-1185">Reference proteome</keyword>
<protein>
    <submittedName>
        <fullName evidence="1">Ribonuclease H</fullName>
    </submittedName>
</protein>
<sequence length="142" mass="16085">MKPPDYKESLDLLKIGEKNFRNSGQLLSNLGRLGLQYVYALVKDIFNIYNTDILALVETRTSGSRADAIISKCGIPYFIRVEAYGYSRGIRILWRRDEIGISIEMLASDIDNSPWLVLGDFNSILSNHAIQIREVSNVFLTP</sequence>
<dbReference type="OrthoDB" id="1304906at2759"/>
<proteinExistence type="predicted"/>
<gene>
    <name evidence="1" type="ORF">G2W53_027496</name>
</gene>
<organism evidence="1 2">
    <name type="scientific">Senna tora</name>
    <dbReference type="NCBI Taxonomy" id="362788"/>
    <lineage>
        <taxon>Eukaryota</taxon>
        <taxon>Viridiplantae</taxon>
        <taxon>Streptophyta</taxon>
        <taxon>Embryophyta</taxon>
        <taxon>Tracheophyta</taxon>
        <taxon>Spermatophyta</taxon>
        <taxon>Magnoliopsida</taxon>
        <taxon>eudicotyledons</taxon>
        <taxon>Gunneridae</taxon>
        <taxon>Pentapetalae</taxon>
        <taxon>rosids</taxon>
        <taxon>fabids</taxon>
        <taxon>Fabales</taxon>
        <taxon>Fabaceae</taxon>
        <taxon>Caesalpinioideae</taxon>
        <taxon>Cassia clade</taxon>
        <taxon>Senna</taxon>
    </lineage>
</organism>
<dbReference type="InterPro" id="IPR036691">
    <property type="entry name" value="Endo/exonu/phosph_ase_sf"/>
</dbReference>
<evidence type="ECO:0000313" key="2">
    <source>
        <dbReference type="Proteomes" id="UP000634136"/>
    </source>
</evidence>
<accession>A0A834TJL5</accession>
<dbReference type="EMBL" id="JAAIUW010000008">
    <property type="protein sequence ID" value="KAF7822041.1"/>
    <property type="molecule type" value="Genomic_DNA"/>
</dbReference>
<reference evidence="1" key="1">
    <citation type="submission" date="2020-09" db="EMBL/GenBank/DDBJ databases">
        <title>Genome-Enabled Discovery of Anthraquinone Biosynthesis in Senna tora.</title>
        <authorList>
            <person name="Kang S.-H."/>
            <person name="Pandey R.P."/>
            <person name="Lee C.-M."/>
            <person name="Sim J.-S."/>
            <person name="Jeong J.-T."/>
            <person name="Choi B.-S."/>
            <person name="Jung M."/>
            <person name="Ginzburg D."/>
            <person name="Zhao K."/>
            <person name="Won S.Y."/>
            <person name="Oh T.-J."/>
            <person name="Yu Y."/>
            <person name="Kim N.-H."/>
            <person name="Lee O.R."/>
            <person name="Lee T.-H."/>
            <person name="Bashyal P."/>
            <person name="Kim T.-S."/>
            <person name="Lee W.-H."/>
            <person name="Kawkins C."/>
            <person name="Kim C.-K."/>
            <person name="Kim J.S."/>
            <person name="Ahn B.O."/>
            <person name="Rhee S.Y."/>
            <person name="Sohng J.K."/>
        </authorList>
    </citation>
    <scope>NUCLEOTIDE SEQUENCE</scope>
    <source>
        <tissue evidence="1">Leaf</tissue>
    </source>
</reference>